<comment type="caution">
    <text evidence="3">The sequence shown here is derived from an EMBL/GenBank/DDBJ whole genome shotgun (WGS) entry which is preliminary data.</text>
</comment>
<feature type="transmembrane region" description="Helical" evidence="2">
    <location>
        <begin position="174"/>
        <end position="196"/>
    </location>
</feature>
<dbReference type="Proteomes" id="UP000499080">
    <property type="component" value="Unassembled WGS sequence"/>
</dbReference>
<dbReference type="PANTHER" id="PTHR38553:SF1">
    <property type="entry name" value="G PROTEIN-COUPLED RECEPTOR"/>
    <property type="match status" value="1"/>
</dbReference>
<feature type="compositionally biased region" description="Low complexity" evidence="1">
    <location>
        <begin position="379"/>
        <end position="391"/>
    </location>
</feature>
<sequence length="434" mass="49689">LMMIMENFWHNLLPHKHSNTTWQNISSDVVVKGCFDYYDTTACVRSSLLTLLGFCTLLLCLFRITRLHLLHHPQIHQYLVFYFATFELMCLIVKWMAVNSLYQMEYVASYLKMIQFILLCHFHWSLVSRILHQQKLINWIIIPLLAGFLSFFSSITALGIMTHFSPSEECLAPHWILLSFAEFLGIQLYVVAGIYITKNINSVSAMDSFKWEQKRDLWSVIMVYEFSSVISLAYFVSLQILGGDESGCSEIFKHAQNIYSPVYATFMVIKYLFPIWVMLFVFYPTRGCLTSEDERLLGWSGDGSTTSVFSPSTRFMDSYKQLVLPVQNVFVSEYPVLRRSASSPAIFSKPNLTPISEEAAILPPSRVAYFGYGAMDSYRSQPETTSTQPTRTRSRHDSGMPSTGVRSKNYRVPVSLNHCADEMESVTPSSVERA</sequence>
<feature type="transmembrane region" description="Helical" evidence="2">
    <location>
        <begin position="78"/>
        <end position="97"/>
    </location>
</feature>
<evidence type="ECO:0000256" key="1">
    <source>
        <dbReference type="SAM" id="MobiDB-lite"/>
    </source>
</evidence>
<dbReference type="OrthoDB" id="5818871at2759"/>
<organism evidence="3 4">
    <name type="scientific">Araneus ventricosus</name>
    <name type="common">Orbweaver spider</name>
    <name type="synonym">Epeira ventricosa</name>
    <dbReference type="NCBI Taxonomy" id="182803"/>
    <lineage>
        <taxon>Eukaryota</taxon>
        <taxon>Metazoa</taxon>
        <taxon>Ecdysozoa</taxon>
        <taxon>Arthropoda</taxon>
        <taxon>Chelicerata</taxon>
        <taxon>Arachnida</taxon>
        <taxon>Araneae</taxon>
        <taxon>Araneomorphae</taxon>
        <taxon>Entelegynae</taxon>
        <taxon>Araneoidea</taxon>
        <taxon>Araneidae</taxon>
        <taxon>Araneus</taxon>
    </lineage>
</organism>
<gene>
    <name evidence="3" type="ORF">AVEN_161730_1</name>
</gene>
<feature type="transmembrane region" description="Helical" evidence="2">
    <location>
        <begin position="47"/>
        <end position="66"/>
    </location>
</feature>
<accession>A0A4Y2QER3</accession>
<keyword evidence="2" id="KW-0812">Transmembrane</keyword>
<evidence type="ECO:0000313" key="3">
    <source>
        <dbReference type="EMBL" id="GBN61573.1"/>
    </source>
</evidence>
<dbReference type="AlphaFoldDB" id="A0A4Y2QER3"/>
<feature type="transmembrane region" description="Helical" evidence="2">
    <location>
        <begin position="262"/>
        <end position="283"/>
    </location>
</feature>
<keyword evidence="4" id="KW-1185">Reference proteome</keyword>
<name>A0A4Y2QER3_ARAVE</name>
<keyword evidence="2" id="KW-0472">Membrane</keyword>
<feature type="non-terminal residue" evidence="3">
    <location>
        <position position="1"/>
    </location>
</feature>
<protein>
    <submittedName>
        <fullName evidence="3">Uncharacterized protein</fullName>
    </submittedName>
</protein>
<dbReference type="PANTHER" id="PTHR38553">
    <property type="entry name" value="PROTEIN CBG19621"/>
    <property type="match status" value="1"/>
</dbReference>
<keyword evidence="2" id="KW-1133">Transmembrane helix</keyword>
<evidence type="ECO:0000313" key="4">
    <source>
        <dbReference type="Proteomes" id="UP000499080"/>
    </source>
</evidence>
<feature type="transmembrane region" description="Helical" evidence="2">
    <location>
        <begin position="139"/>
        <end position="162"/>
    </location>
</feature>
<evidence type="ECO:0000256" key="2">
    <source>
        <dbReference type="SAM" id="Phobius"/>
    </source>
</evidence>
<dbReference type="EMBL" id="BGPR01013652">
    <property type="protein sequence ID" value="GBN61573.1"/>
    <property type="molecule type" value="Genomic_DNA"/>
</dbReference>
<reference evidence="3 4" key="1">
    <citation type="journal article" date="2019" name="Sci. Rep.">
        <title>Orb-weaving spider Araneus ventricosus genome elucidates the spidroin gene catalogue.</title>
        <authorList>
            <person name="Kono N."/>
            <person name="Nakamura H."/>
            <person name="Ohtoshi R."/>
            <person name="Moran D.A.P."/>
            <person name="Shinohara A."/>
            <person name="Yoshida Y."/>
            <person name="Fujiwara M."/>
            <person name="Mori M."/>
            <person name="Tomita M."/>
            <person name="Arakawa K."/>
        </authorList>
    </citation>
    <scope>NUCLEOTIDE SEQUENCE [LARGE SCALE GENOMIC DNA]</scope>
</reference>
<feature type="region of interest" description="Disordered" evidence="1">
    <location>
        <begin position="379"/>
        <end position="411"/>
    </location>
</feature>
<feature type="transmembrane region" description="Helical" evidence="2">
    <location>
        <begin position="217"/>
        <end position="242"/>
    </location>
</feature>
<proteinExistence type="predicted"/>